<reference evidence="1 2" key="1">
    <citation type="submission" date="2018-06" db="EMBL/GenBank/DDBJ databases">
        <authorList>
            <consortium name="Pathogen Informatics"/>
            <person name="Doyle S."/>
        </authorList>
    </citation>
    <scope>NUCLEOTIDE SEQUENCE [LARGE SCALE GENOMIC DNA]</scope>
    <source>
        <strain evidence="1 2">NCTC10343</strain>
    </source>
</reference>
<dbReference type="Proteomes" id="UP000254400">
    <property type="component" value="Unassembled WGS sequence"/>
</dbReference>
<dbReference type="EMBL" id="UGSC01000001">
    <property type="protein sequence ID" value="SUA70216.1"/>
    <property type="molecule type" value="Genomic_DNA"/>
</dbReference>
<gene>
    <name evidence="1" type="ORF">NCTC10343_03086</name>
</gene>
<protein>
    <submittedName>
        <fullName evidence="1">Uncharacterized protein</fullName>
    </submittedName>
</protein>
<proteinExistence type="predicted"/>
<dbReference type="AlphaFoldDB" id="A0A378XYY8"/>
<evidence type="ECO:0000313" key="2">
    <source>
        <dbReference type="Proteomes" id="UP000254400"/>
    </source>
</evidence>
<organism evidence="1 2">
    <name type="scientific">Paenibacillus polymyxa</name>
    <name type="common">Bacillus polymyxa</name>
    <dbReference type="NCBI Taxonomy" id="1406"/>
    <lineage>
        <taxon>Bacteria</taxon>
        <taxon>Bacillati</taxon>
        <taxon>Bacillota</taxon>
        <taxon>Bacilli</taxon>
        <taxon>Bacillales</taxon>
        <taxon>Paenibacillaceae</taxon>
        <taxon>Paenibacillus</taxon>
    </lineage>
</organism>
<dbReference type="GeneID" id="93346448"/>
<dbReference type="RefSeq" id="WP_019687610.1">
    <property type="nucleotide sequence ID" value="NZ_CP036496.1"/>
</dbReference>
<sequence length="158" mass="18577">MNKKKFFLSLFIVLIILVVLQVPNYIRYQFDKNFGDPHTFFYGVGIGVLLDETNNYYEEEIDLDDQNKFSIDVSQYKKRKADLYIYGRYINSAEPLVVVLNDNVIYNDKPENESVDFYSRYYFKKHFVVKLSEAVKEGENKLVISTGNATKNYGLYIN</sequence>
<evidence type="ECO:0000313" key="1">
    <source>
        <dbReference type="EMBL" id="SUA70216.1"/>
    </source>
</evidence>
<accession>A0A378XYY8</accession>
<name>A0A378XYY8_PAEPO</name>